<organism evidence="2 3">
    <name type="scientific">Pelagomonas calceolata</name>
    <dbReference type="NCBI Taxonomy" id="35677"/>
    <lineage>
        <taxon>Eukaryota</taxon>
        <taxon>Sar</taxon>
        <taxon>Stramenopiles</taxon>
        <taxon>Ochrophyta</taxon>
        <taxon>Pelagophyceae</taxon>
        <taxon>Pelagomonadales</taxon>
        <taxon>Pelagomonadaceae</taxon>
        <taxon>Pelagomonas</taxon>
    </lineage>
</organism>
<dbReference type="CDD" id="cd06093">
    <property type="entry name" value="PX_domain"/>
    <property type="match status" value="1"/>
</dbReference>
<dbReference type="EMBL" id="CAKKNE010000003">
    <property type="protein sequence ID" value="CAH0370617.1"/>
    <property type="molecule type" value="Genomic_DNA"/>
</dbReference>
<evidence type="ECO:0000313" key="3">
    <source>
        <dbReference type="Proteomes" id="UP000789595"/>
    </source>
</evidence>
<proteinExistence type="predicted"/>
<dbReference type="Proteomes" id="UP000789595">
    <property type="component" value="Unassembled WGS sequence"/>
</dbReference>
<evidence type="ECO:0008006" key="4">
    <source>
        <dbReference type="Google" id="ProtNLM"/>
    </source>
</evidence>
<feature type="region of interest" description="Disordered" evidence="1">
    <location>
        <begin position="117"/>
        <end position="141"/>
    </location>
</feature>
<dbReference type="OrthoDB" id="44355at2759"/>
<comment type="caution">
    <text evidence="2">The sequence shown here is derived from an EMBL/GenBank/DDBJ whole genome shotgun (WGS) entry which is preliminary data.</text>
</comment>
<feature type="region of interest" description="Disordered" evidence="1">
    <location>
        <begin position="27"/>
        <end position="102"/>
    </location>
</feature>
<sequence>MVAPFKVGGLPAAPACALHKLRWGSDPLFTQENTEEDKPAADKGAAEEKNDQPPSPPKSGGMKRTLTKTHGLTLTNDEEERRKKHDSGEAPGAGWAQRDKKGAGVCPKALDYALREAQQSPTRSIHRGHSGGGLSKSASETSDAGGWGFYKDCEGTPGDSAYRLDAAALEKRETPDYVLEDTLEMQALWHATAGTRPAQPAHERKRMEEIWSKQIAESQACKDFKESPQILSNEKDVKILARDASPFGTSVTKSWRCECCGELTSIMVRIPKYQIVQRGKERPHAEFLVVARLGAVTFGLWRRYSHFEALNEKVTRNFRREDYSNTHWSWRCLRRRQRWFRCLDRDYLALKCFLLERFLHDLVFEAHNSSVFAEFFELEIASH</sequence>
<dbReference type="SUPFAM" id="SSF64268">
    <property type="entry name" value="PX domain"/>
    <property type="match status" value="1"/>
</dbReference>
<keyword evidence="3" id="KW-1185">Reference proteome</keyword>
<protein>
    <recommendedName>
        <fullName evidence="4">PX domain-containing protein</fullName>
    </recommendedName>
</protein>
<evidence type="ECO:0000313" key="2">
    <source>
        <dbReference type="EMBL" id="CAH0370617.1"/>
    </source>
</evidence>
<dbReference type="InterPro" id="IPR036871">
    <property type="entry name" value="PX_dom_sf"/>
</dbReference>
<feature type="compositionally biased region" description="Basic and acidic residues" evidence="1">
    <location>
        <begin position="36"/>
        <end position="51"/>
    </location>
</feature>
<dbReference type="Gene3D" id="3.30.1520.10">
    <property type="entry name" value="Phox-like domain"/>
    <property type="match status" value="1"/>
</dbReference>
<dbReference type="GO" id="GO:0035091">
    <property type="term" value="F:phosphatidylinositol binding"/>
    <property type="evidence" value="ECO:0007669"/>
    <property type="project" value="InterPro"/>
</dbReference>
<reference evidence="2" key="1">
    <citation type="submission" date="2021-11" db="EMBL/GenBank/DDBJ databases">
        <authorList>
            <consortium name="Genoscope - CEA"/>
            <person name="William W."/>
        </authorList>
    </citation>
    <scope>NUCLEOTIDE SEQUENCE</scope>
</reference>
<dbReference type="AlphaFoldDB" id="A0A8J2SNU0"/>
<name>A0A8J2SNU0_9STRA</name>
<gene>
    <name evidence="2" type="ORF">PECAL_3P05130</name>
</gene>
<accession>A0A8J2SNU0</accession>
<evidence type="ECO:0000256" key="1">
    <source>
        <dbReference type="SAM" id="MobiDB-lite"/>
    </source>
</evidence>